<gene>
    <name evidence="1" type="ORF">rCG_41979</name>
</gene>
<accession>A6JUV5</accession>
<dbReference type="EMBL" id="CH474002">
    <property type="protein sequence ID" value="EDL87674.1"/>
    <property type="molecule type" value="Genomic_DNA"/>
</dbReference>
<evidence type="ECO:0000313" key="2">
    <source>
        <dbReference type="Proteomes" id="UP000234681"/>
    </source>
</evidence>
<protein>
    <submittedName>
        <fullName evidence="1">RCG41979</fullName>
    </submittedName>
</protein>
<proteinExistence type="predicted"/>
<organism evidence="1 2">
    <name type="scientific">Rattus norvegicus</name>
    <name type="common">Rat</name>
    <dbReference type="NCBI Taxonomy" id="10116"/>
    <lineage>
        <taxon>Eukaryota</taxon>
        <taxon>Metazoa</taxon>
        <taxon>Chordata</taxon>
        <taxon>Craniata</taxon>
        <taxon>Vertebrata</taxon>
        <taxon>Euteleostomi</taxon>
        <taxon>Mammalia</taxon>
        <taxon>Eutheria</taxon>
        <taxon>Euarchontoglires</taxon>
        <taxon>Glires</taxon>
        <taxon>Rodentia</taxon>
        <taxon>Myomorpha</taxon>
        <taxon>Muroidea</taxon>
        <taxon>Muridae</taxon>
        <taxon>Murinae</taxon>
        <taxon>Rattus</taxon>
    </lineage>
</organism>
<dbReference type="Proteomes" id="UP000234681">
    <property type="component" value="Chromosome 1"/>
</dbReference>
<name>A6JUV5_RAT</name>
<sequence>MNSFTGTQLSPCVYILFCSCFGIRTGWEDWDRCHGTDTWYLPPVLFQGKLPACLQPPTPCRLVYYPATTWAHGGSPAN</sequence>
<reference evidence="1 2" key="1">
    <citation type="submission" date="2005-09" db="EMBL/GenBank/DDBJ databases">
        <authorList>
            <person name="Mural R.J."/>
            <person name="Li P.W."/>
            <person name="Adams M.D."/>
            <person name="Amanatides P.G."/>
            <person name="Baden-Tillson H."/>
            <person name="Barnstead M."/>
            <person name="Chin S.H."/>
            <person name="Dew I."/>
            <person name="Evans C.A."/>
            <person name="Ferriera S."/>
            <person name="Flanigan M."/>
            <person name="Fosler C."/>
            <person name="Glodek A."/>
            <person name="Gu Z."/>
            <person name="Holt R.A."/>
            <person name="Jennings D."/>
            <person name="Kraft C.L."/>
            <person name="Lu F."/>
            <person name="Nguyen T."/>
            <person name="Nusskern D.R."/>
            <person name="Pfannkoch C.M."/>
            <person name="Sitter C."/>
            <person name="Sutton G.G."/>
            <person name="Venter J.C."/>
            <person name="Wang Z."/>
            <person name="Woodage T."/>
            <person name="Zheng X.H."/>
            <person name="Zhong F."/>
        </authorList>
    </citation>
    <scope>NUCLEOTIDE SEQUENCE [LARGE SCALE GENOMIC DNA]</scope>
    <source>
        <strain>BN</strain>
        <strain evidence="2">Sprague-Dawley</strain>
    </source>
</reference>
<dbReference type="AlphaFoldDB" id="A6JUV5"/>
<evidence type="ECO:0000313" key="1">
    <source>
        <dbReference type="EMBL" id="EDL87674.1"/>
    </source>
</evidence>